<evidence type="ECO:0000313" key="2">
    <source>
        <dbReference type="EMBL" id="BAD45961.1"/>
    </source>
</evidence>
<proteinExistence type="predicted"/>
<reference evidence="2" key="1">
    <citation type="submission" date="2002-04" db="EMBL/GenBank/DDBJ databases">
        <title>Oryza sativa nipponbare(GA3) genomic DNA, chromosome 9, BAC clone:OJ1065_E04.</title>
        <authorList>
            <person name="Sasaki T."/>
            <person name="Matsumoto T."/>
            <person name="Hattori M."/>
            <person name="Sakaki Y."/>
            <person name="Katayose Y."/>
        </authorList>
    </citation>
    <scope>NUCLEOTIDE SEQUENCE</scope>
</reference>
<dbReference type="Proteomes" id="UP000000763">
    <property type="component" value="Chromosome 9"/>
</dbReference>
<dbReference type="EMBL" id="AP005396">
    <property type="protein sequence ID" value="BAD46076.1"/>
    <property type="molecule type" value="Genomic_DNA"/>
</dbReference>
<feature type="chain" id="PRO_5010141212" evidence="1">
    <location>
        <begin position="35"/>
        <end position="158"/>
    </location>
</feature>
<accession>Q653E1</accession>
<gene>
    <name evidence="2" type="ORF">OJ1065_E04.26</name>
    <name evidence="3" type="ORF">P0635G10.3</name>
</gene>
<reference evidence="4" key="4">
    <citation type="journal article" date="2008" name="Nucleic Acids Res.">
        <title>The rice annotation project database (RAP-DB): 2008 update.</title>
        <authorList>
            <consortium name="The rice annotation project (RAP)"/>
        </authorList>
    </citation>
    <scope>GENOME REANNOTATION</scope>
    <source>
        <strain evidence="4">cv. Nipponbare</strain>
    </source>
</reference>
<keyword evidence="1" id="KW-0732">Signal</keyword>
<reference evidence="4" key="3">
    <citation type="journal article" date="2005" name="Nature">
        <title>The map-based sequence of the rice genome.</title>
        <authorList>
            <consortium name="International rice genome sequencing project (IRGSP)"/>
            <person name="Matsumoto T."/>
            <person name="Wu J."/>
            <person name="Kanamori H."/>
            <person name="Katayose Y."/>
            <person name="Fujisawa M."/>
            <person name="Namiki N."/>
            <person name="Mizuno H."/>
            <person name="Yamamoto K."/>
            <person name="Antonio B.A."/>
            <person name="Baba T."/>
            <person name="Sakata K."/>
            <person name="Nagamura Y."/>
            <person name="Aoki H."/>
            <person name="Arikawa K."/>
            <person name="Arita K."/>
            <person name="Bito T."/>
            <person name="Chiden Y."/>
            <person name="Fujitsuka N."/>
            <person name="Fukunaka R."/>
            <person name="Hamada M."/>
            <person name="Harada C."/>
            <person name="Hayashi A."/>
            <person name="Hijishita S."/>
            <person name="Honda M."/>
            <person name="Hosokawa S."/>
            <person name="Ichikawa Y."/>
            <person name="Idonuma A."/>
            <person name="Iijima M."/>
            <person name="Ikeda M."/>
            <person name="Ikeno M."/>
            <person name="Ito K."/>
            <person name="Ito S."/>
            <person name="Ito T."/>
            <person name="Ito Y."/>
            <person name="Ito Y."/>
            <person name="Iwabuchi A."/>
            <person name="Kamiya K."/>
            <person name="Karasawa W."/>
            <person name="Kurita K."/>
            <person name="Katagiri S."/>
            <person name="Kikuta A."/>
            <person name="Kobayashi H."/>
            <person name="Kobayashi N."/>
            <person name="Machita K."/>
            <person name="Maehara T."/>
            <person name="Masukawa M."/>
            <person name="Mizubayashi T."/>
            <person name="Mukai Y."/>
            <person name="Nagasaki H."/>
            <person name="Nagata Y."/>
            <person name="Naito S."/>
            <person name="Nakashima M."/>
            <person name="Nakama Y."/>
            <person name="Nakamichi Y."/>
            <person name="Nakamura M."/>
            <person name="Meguro A."/>
            <person name="Negishi M."/>
            <person name="Ohta I."/>
            <person name="Ohta T."/>
            <person name="Okamoto M."/>
            <person name="Ono N."/>
            <person name="Saji S."/>
            <person name="Sakaguchi M."/>
            <person name="Sakai K."/>
            <person name="Shibata M."/>
            <person name="Shimokawa T."/>
            <person name="Song J."/>
            <person name="Takazaki Y."/>
            <person name="Terasawa K."/>
            <person name="Tsugane M."/>
            <person name="Tsuji K."/>
            <person name="Ueda S."/>
            <person name="Waki K."/>
            <person name="Yamagata H."/>
            <person name="Yamamoto M."/>
            <person name="Yamamoto S."/>
            <person name="Yamane H."/>
            <person name="Yoshiki S."/>
            <person name="Yoshihara R."/>
            <person name="Yukawa K."/>
            <person name="Zhong H."/>
            <person name="Yano M."/>
            <person name="Yuan Q."/>
            <person name="Ouyang S."/>
            <person name="Liu J."/>
            <person name="Jones K.M."/>
            <person name="Gansberger K."/>
            <person name="Moffat K."/>
            <person name="Hill J."/>
            <person name="Bera J."/>
            <person name="Fadrosh D."/>
            <person name="Jin S."/>
            <person name="Johri S."/>
            <person name="Kim M."/>
            <person name="Overton L."/>
            <person name="Reardon M."/>
            <person name="Tsitrin T."/>
            <person name="Vuong H."/>
            <person name="Weaver B."/>
            <person name="Ciecko A."/>
            <person name="Tallon L."/>
            <person name="Jackson J."/>
            <person name="Pai G."/>
            <person name="Aken S.V."/>
            <person name="Utterback T."/>
            <person name="Reidmuller S."/>
            <person name="Feldblyum T."/>
            <person name="Hsiao J."/>
            <person name="Zismann V."/>
            <person name="Iobst S."/>
            <person name="de Vazeille A.R."/>
            <person name="Buell C.R."/>
            <person name="Ying K."/>
            <person name="Li Y."/>
            <person name="Lu T."/>
            <person name="Huang Y."/>
            <person name="Zhao Q."/>
            <person name="Feng Q."/>
            <person name="Zhang L."/>
            <person name="Zhu J."/>
            <person name="Weng Q."/>
            <person name="Mu J."/>
            <person name="Lu Y."/>
            <person name="Fan D."/>
            <person name="Liu Y."/>
            <person name="Guan J."/>
            <person name="Zhang Y."/>
            <person name="Yu S."/>
            <person name="Liu X."/>
            <person name="Zhang Y."/>
            <person name="Hong G."/>
            <person name="Han B."/>
            <person name="Choisne N."/>
            <person name="Demange N."/>
            <person name="Orjeda G."/>
            <person name="Samain S."/>
            <person name="Cattolico L."/>
            <person name="Pelletier E."/>
            <person name="Couloux A."/>
            <person name="Segurens B."/>
            <person name="Wincker P."/>
            <person name="D'Hont A."/>
            <person name="Scarpelli C."/>
            <person name="Weissenbach J."/>
            <person name="Salanoubat M."/>
            <person name="Quetier F."/>
            <person name="Yu Y."/>
            <person name="Kim H.R."/>
            <person name="Rambo T."/>
            <person name="Currie J."/>
            <person name="Collura K."/>
            <person name="Luo M."/>
            <person name="Yang T."/>
            <person name="Ammiraju J.S.S."/>
            <person name="Engler F."/>
            <person name="Soderlund C."/>
            <person name="Wing R.A."/>
            <person name="Palmer L.E."/>
            <person name="de la Bastide M."/>
            <person name="Spiegel L."/>
            <person name="Nascimento L."/>
            <person name="Zutavern T."/>
            <person name="O'Shaughnessy A."/>
            <person name="Dike S."/>
            <person name="Dedhia N."/>
            <person name="Preston R."/>
            <person name="Balija V."/>
            <person name="McCombie W.R."/>
            <person name="Chow T."/>
            <person name="Chen H."/>
            <person name="Chung M."/>
            <person name="Chen C."/>
            <person name="Shaw J."/>
            <person name="Wu H."/>
            <person name="Hsiao K."/>
            <person name="Chao Y."/>
            <person name="Chu M."/>
            <person name="Cheng C."/>
            <person name="Hour A."/>
            <person name="Lee P."/>
            <person name="Lin S."/>
            <person name="Lin Y."/>
            <person name="Liou J."/>
            <person name="Liu S."/>
            <person name="Hsing Y."/>
            <person name="Raghuvanshi S."/>
            <person name="Mohanty A."/>
            <person name="Bharti A.K."/>
            <person name="Gaur A."/>
            <person name="Gupta V."/>
            <person name="Kumar D."/>
            <person name="Ravi V."/>
            <person name="Vij S."/>
            <person name="Kapur A."/>
            <person name="Khurana P."/>
            <person name="Khurana P."/>
            <person name="Khurana J.P."/>
            <person name="Tyagi A.K."/>
            <person name="Gaikwad K."/>
            <person name="Singh A."/>
            <person name="Dalal V."/>
            <person name="Srivastava S."/>
            <person name="Dixit A."/>
            <person name="Pal A.K."/>
            <person name="Ghazi I.A."/>
            <person name="Yadav M."/>
            <person name="Pandit A."/>
            <person name="Bhargava A."/>
            <person name="Sureshbabu K."/>
            <person name="Batra K."/>
            <person name="Sharma T.R."/>
            <person name="Mohapatra T."/>
            <person name="Singh N.K."/>
            <person name="Messing J."/>
            <person name="Nelson A.B."/>
            <person name="Fuks G."/>
            <person name="Kavchok S."/>
            <person name="Keizer G."/>
            <person name="Linton E."/>
            <person name="Llaca V."/>
            <person name="Song R."/>
            <person name="Tanyolac B."/>
            <person name="Young S."/>
            <person name="Ho-Il K."/>
            <person name="Hahn J.H."/>
            <person name="Sangsakoo G."/>
            <person name="Vanavichit A."/>
            <person name="de Mattos Luiz.A.T."/>
            <person name="Zimmer P.D."/>
            <person name="Malone G."/>
            <person name="Dellagostin O."/>
            <person name="de Oliveira A.C."/>
            <person name="Bevan M."/>
            <person name="Bancroft I."/>
            <person name="Minx P."/>
            <person name="Cordum H."/>
            <person name="Wilson R."/>
            <person name="Cheng Z."/>
            <person name="Jin W."/>
            <person name="Jiang J."/>
            <person name="Leong S.A."/>
            <person name="Iwama H."/>
            <person name="Gojobori T."/>
            <person name="Itoh T."/>
            <person name="Niimura Y."/>
            <person name="Fujii Y."/>
            <person name="Habara T."/>
            <person name="Sakai H."/>
            <person name="Sato Y."/>
            <person name="Wilson G."/>
            <person name="Kumar K."/>
            <person name="McCouch S."/>
            <person name="Juretic N."/>
            <person name="Hoen D."/>
            <person name="Wright S."/>
            <person name="Bruskiewich R."/>
            <person name="Bureau T."/>
            <person name="Miyao A."/>
            <person name="Hirochika H."/>
            <person name="Nishikawa T."/>
            <person name="Kadowaki K."/>
            <person name="Sugiura M."/>
            <person name="Burr B."/>
            <person name="Sasaki T."/>
        </authorList>
    </citation>
    <scope>NUCLEOTIDE SEQUENCE [LARGE SCALE GENOMIC DNA]</scope>
    <source>
        <strain evidence="4">cv. Nipponbare</strain>
    </source>
</reference>
<evidence type="ECO:0000313" key="4">
    <source>
        <dbReference type="Proteomes" id="UP000000763"/>
    </source>
</evidence>
<dbReference type="PANTHER" id="PTHR36336:SF1">
    <property type="entry name" value="OS09G0560400 PROTEIN"/>
    <property type="match status" value="1"/>
</dbReference>
<feature type="signal peptide" evidence="1">
    <location>
        <begin position="1"/>
        <end position="34"/>
    </location>
</feature>
<organism evidence="3 4">
    <name type="scientific">Oryza sativa subsp. japonica</name>
    <name type="common">Rice</name>
    <dbReference type="NCBI Taxonomy" id="39947"/>
    <lineage>
        <taxon>Eukaryota</taxon>
        <taxon>Viridiplantae</taxon>
        <taxon>Streptophyta</taxon>
        <taxon>Embryophyta</taxon>
        <taxon>Tracheophyta</taxon>
        <taxon>Spermatophyta</taxon>
        <taxon>Magnoliopsida</taxon>
        <taxon>Liliopsida</taxon>
        <taxon>Poales</taxon>
        <taxon>Poaceae</taxon>
        <taxon>BOP clade</taxon>
        <taxon>Oryzoideae</taxon>
        <taxon>Oryzeae</taxon>
        <taxon>Oryzinae</taxon>
        <taxon>Oryza</taxon>
        <taxon>Oryza sativa</taxon>
    </lineage>
</organism>
<dbReference type="AlphaFoldDB" id="Q653E1"/>
<dbReference type="PANTHER" id="PTHR36336">
    <property type="entry name" value="OS09G0560400 PROTEIN"/>
    <property type="match status" value="1"/>
</dbReference>
<evidence type="ECO:0000256" key="1">
    <source>
        <dbReference type="SAM" id="SignalP"/>
    </source>
</evidence>
<evidence type="ECO:0000313" key="3">
    <source>
        <dbReference type="EMBL" id="BAD46076.1"/>
    </source>
</evidence>
<reference evidence="3" key="2">
    <citation type="submission" date="2002-06" db="EMBL/GenBank/DDBJ databases">
        <title>Oryza sativa nipponbare(GA3) genomic DNA, chromosome 9, PAC clone:P0635G10.</title>
        <authorList>
            <person name="Sasaki T."/>
            <person name="Matsumoto T."/>
            <person name="Katayose Y."/>
        </authorList>
    </citation>
    <scope>NUCLEOTIDE SEQUENCE</scope>
</reference>
<dbReference type="EMBL" id="AP005090">
    <property type="protein sequence ID" value="BAD45961.1"/>
    <property type="molecule type" value="Genomic_DNA"/>
</dbReference>
<name>Q653E1_ORYSJ</name>
<sequence>MANKAPATTSWRWRLLLLLLLAVAALCWIPPAIAMAAAAAAATTSSGGRRSLLGFVEAQGNSSYRCSPSGPCVPCQYSEKSDEKYCCSETGYRLPLKCVEVQNVTKEGNNTKQRKVLDDASTSGYDGWNAANKWPICILSEKTNSYNAGGFKDPNKPS</sequence>
<protein>
    <submittedName>
        <fullName evidence="3">Uncharacterized protein</fullName>
    </submittedName>
</protein>